<reference evidence="9 10" key="1">
    <citation type="journal article" date="2018" name="Nat. Genet.">
        <title>The Rosa genome provides new insights in the design of modern roses.</title>
        <authorList>
            <person name="Bendahmane M."/>
        </authorList>
    </citation>
    <scope>NUCLEOTIDE SEQUENCE [LARGE SCALE GENOMIC DNA]</scope>
    <source>
        <strain evidence="10">cv. Old Blush</strain>
    </source>
</reference>
<evidence type="ECO:0000256" key="2">
    <source>
        <dbReference type="ARBA" id="ARBA00022491"/>
    </source>
</evidence>
<evidence type="ECO:0000259" key="8">
    <source>
        <dbReference type="PROSITE" id="PS51754"/>
    </source>
</evidence>
<comment type="caution">
    <text evidence="9">The sequence shown here is derived from an EMBL/GenBank/DDBJ whole genome shotgun (WGS) entry which is preliminary data.</text>
</comment>
<evidence type="ECO:0000256" key="5">
    <source>
        <dbReference type="ARBA" id="ARBA00023242"/>
    </source>
</evidence>
<dbReference type="InterPro" id="IPR006458">
    <property type="entry name" value="Ovate_C"/>
</dbReference>
<dbReference type="AlphaFoldDB" id="A0A2P6RMI9"/>
<dbReference type="PANTHER" id="PTHR33057">
    <property type="entry name" value="TRANSCRIPTION REPRESSOR OFP7-RELATED"/>
    <property type="match status" value="1"/>
</dbReference>
<keyword evidence="2 6" id="KW-0678">Repressor</keyword>
<proteinExistence type="predicted"/>
<evidence type="ECO:0000256" key="3">
    <source>
        <dbReference type="ARBA" id="ARBA00023015"/>
    </source>
</evidence>
<dbReference type="Gramene" id="PRQ47650">
    <property type="protein sequence ID" value="PRQ47650"/>
    <property type="gene ID" value="RchiOBHm_Chr2g0101991"/>
</dbReference>
<evidence type="ECO:0000256" key="1">
    <source>
        <dbReference type="ARBA" id="ARBA00004123"/>
    </source>
</evidence>
<keyword evidence="3 6" id="KW-0805">Transcription regulation</keyword>
<dbReference type="PROSITE" id="PS51754">
    <property type="entry name" value="OVATE"/>
    <property type="match status" value="1"/>
</dbReference>
<feature type="compositionally biased region" description="Basic residues" evidence="7">
    <location>
        <begin position="148"/>
        <end position="160"/>
    </location>
</feature>
<dbReference type="Pfam" id="PF04844">
    <property type="entry name" value="Ovate"/>
    <property type="match status" value="1"/>
</dbReference>
<comment type="subcellular location">
    <subcellularLocation>
        <location evidence="1 6">Nucleus</location>
    </subcellularLocation>
</comment>
<dbReference type="Proteomes" id="UP000238479">
    <property type="component" value="Chromosome 2"/>
</dbReference>
<organism evidence="9 10">
    <name type="scientific">Rosa chinensis</name>
    <name type="common">China rose</name>
    <dbReference type="NCBI Taxonomy" id="74649"/>
    <lineage>
        <taxon>Eukaryota</taxon>
        <taxon>Viridiplantae</taxon>
        <taxon>Streptophyta</taxon>
        <taxon>Embryophyta</taxon>
        <taxon>Tracheophyta</taxon>
        <taxon>Spermatophyta</taxon>
        <taxon>Magnoliopsida</taxon>
        <taxon>eudicotyledons</taxon>
        <taxon>Gunneridae</taxon>
        <taxon>Pentapetalae</taxon>
        <taxon>rosids</taxon>
        <taxon>fabids</taxon>
        <taxon>Rosales</taxon>
        <taxon>Rosaceae</taxon>
        <taxon>Rosoideae</taxon>
        <taxon>Rosoideae incertae sedis</taxon>
        <taxon>Rosa</taxon>
    </lineage>
</organism>
<feature type="region of interest" description="Disordered" evidence="7">
    <location>
        <begin position="20"/>
        <end position="59"/>
    </location>
</feature>
<name>A0A2P6RMI9_ROSCH</name>
<keyword evidence="5 6" id="KW-0539">Nucleus</keyword>
<sequence>MAKRFRLRICRVIPSFQSCRSKDPASLPANPVPSFLRPSPSLNHHLTTPPSKSHHSSSIKRHVSSAFGCGFGTKPTLSDDDDHSGSLPPELFEWEREDKWHVVAMVNEDKTPRRKIYTSSASADSDRDDAVSLSFSPPPPPPPSSAEKKKKQRLRKKKTTTSRMIRFSTSSAESGLFSDEDEENETLVSFSTDSSADIFTRHLATIRETTPRRRKKTKSKAKRSVSRKSVEFESPRLSVFQRLIPCSVDGKVRESFAVVKKSEDPYEDFKRSMMEMILEKQMFHEKELEQLLHCFLSLNAREHHRVIVQAFSEIWEGLFCGSARSSGARVSRAL</sequence>
<dbReference type="NCBIfam" id="TIGR01568">
    <property type="entry name" value="A_thal_3678"/>
    <property type="match status" value="1"/>
</dbReference>
<dbReference type="PANTHER" id="PTHR33057:SF224">
    <property type="entry name" value="TRANSCRIPTION REPRESSOR"/>
    <property type="match status" value="1"/>
</dbReference>
<dbReference type="STRING" id="74649.A0A2P6RMI9"/>
<dbReference type="GO" id="GO:0045892">
    <property type="term" value="P:negative regulation of DNA-templated transcription"/>
    <property type="evidence" value="ECO:0007669"/>
    <property type="project" value="UniProtKB-UniRule"/>
</dbReference>
<dbReference type="OMA" id="WHVVAKI"/>
<evidence type="ECO:0000256" key="7">
    <source>
        <dbReference type="SAM" id="MobiDB-lite"/>
    </source>
</evidence>
<dbReference type="EMBL" id="PDCK01000040">
    <property type="protein sequence ID" value="PRQ47650.1"/>
    <property type="molecule type" value="Genomic_DNA"/>
</dbReference>
<feature type="domain" description="OVATE" evidence="8">
    <location>
        <begin position="258"/>
        <end position="317"/>
    </location>
</feature>
<dbReference type="InterPro" id="IPR038933">
    <property type="entry name" value="Ovate"/>
</dbReference>
<dbReference type="GO" id="GO:0005634">
    <property type="term" value="C:nucleus"/>
    <property type="evidence" value="ECO:0007669"/>
    <property type="project" value="UniProtKB-SubCell"/>
</dbReference>
<comment type="function">
    <text evidence="6">Transcriptional repressor that regulates multiple aspects of plant growth and development.</text>
</comment>
<feature type="region of interest" description="Disordered" evidence="7">
    <location>
        <begin position="115"/>
        <end position="163"/>
    </location>
</feature>
<keyword evidence="4 6" id="KW-0804">Transcription</keyword>
<protein>
    <recommendedName>
        <fullName evidence="6">Transcription repressor</fullName>
    </recommendedName>
    <alternativeName>
        <fullName evidence="6">Ovate family protein</fullName>
    </alternativeName>
</protein>
<keyword evidence="10" id="KW-1185">Reference proteome</keyword>
<evidence type="ECO:0000256" key="6">
    <source>
        <dbReference type="RuleBase" id="RU367028"/>
    </source>
</evidence>
<gene>
    <name evidence="9" type="ORF">RchiOBHm_Chr2g0101991</name>
</gene>
<accession>A0A2P6RMI9</accession>
<evidence type="ECO:0000313" key="10">
    <source>
        <dbReference type="Proteomes" id="UP000238479"/>
    </source>
</evidence>
<dbReference type="OrthoDB" id="1928390at2759"/>
<evidence type="ECO:0000313" key="9">
    <source>
        <dbReference type="EMBL" id="PRQ47650.1"/>
    </source>
</evidence>
<evidence type="ECO:0000256" key="4">
    <source>
        <dbReference type="ARBA" id="ARBA00023163"/>
    </source>
</evidence>